<gene>
    <name evidence="3" type="ORF">Tci_868735</name>
</gene>
<evidence type="ECO:0008006" key="4">
    <source>
        <dbReference type="Google" id="ProtNLM"/>
    </source>
</evidence>
<accession>A0A699SJG4</accession>
<dbReference type="AlphaFoldDB" id="A0A699SJG4"/>
<organism evidence="3">
    <name type="scientific">Tanacetum cinerariifolium</name>
    <name type="common">Dalmatian daisy</name>
    <name type="synonym">Chrysanthemum cinerariifolium</name>
    <dbReference type="NCBI Taxonomy" id="118510"/>
    <lineage>
        <taxon>Eukaryota</taxon>
        <taxon>Viridiplantae</taxon>
        <taxon>Streptophyta</taxon>
        <taxon>Embryophyta</taxon>
        <taxon>Tracheophyta</taxon>
        <taxon>Spermatophyta</taxon>
        <taxon>Magnoliopsida</taxon>
        <taxon>eudicotyledons</taxon>
        <taxon>Gunneridae</taxon>
        <taxon>Pentapetalae</taxon>
        <taxon>asterids</taxon>
        <taxon>campanulids</taxon>
        <taxon>Asterales</taxon>
        <taxon>Asteraceae</taxon>
        <taxon>Asteroideae</taxon>
        <taxon>Anthemideae</taxon>
        <taxon>Anthemidinae</taxon>
        <taxon>Tanacetum</taxon>
    </lineage>
</organism>
<name>A0A699SJG4_TANCI</name>
<evidence type="ECO:0000256" key="1">
    <source>
        <dbReference type="SAM" id="Coils"/>
    </source>
</evidence>
<protein>
    <recommendedName>
        <fullName evidence="4">Reverse transcriptase domain-containing protein</fullName>
    </recommendedName>
</protein>
<reference evidence="3" key="1">
    <citation type="journal article" date="2019" name="Sci. Rep.">
        <title>Draft genome of Tanacetum cinerariifolium, the natural source of mosquito coil.</title>
        <authorList>
            <person name="Yamashiro T."/>
            <person name="Shiraishi A."/>
            <person name="Satake H."/>
            <person name="Nakayama K."/>
        </authorList>
    </citation>
    <scope>NUCLEOTIDE SEQUENCE</scope>
</reference>
<proteinExistence type="predicted"/>
<evidence type="ECO:0000313" key="3">
    <source>
        <dbReference type="EMBL" id="GFC96765.1"/>
    </source>
</evidence>
<dbReference type="EMBL" id="BKCJ011162196">
    <property type="protein sequence ID" value="GFC96765.1"/>
    <property type="molecule type" value="Genomic_DNA"/>
</dbReference>
<evidence type="ECO:0000256" key="2">
    <source>
        <dbReference type="SAM" id="MobiDB-lite"/>
    </source>
</evidence>
<feature type="non-terminal residue" evidence="3">
    <location>
        <position position="1"/>
    </location>
</feature>
<feature type="coiled-coil region" evidence="1">
    <location>
        <begin position="52"/>
        <end position="79"/>
    </location>
</feature>
<keyword evidence="1" id="KW-0175">Coiled coil</keyword>
<comment type="caution">
    <text evidence="3">The sequence shown here is derived from an EMBL/GenBank/DDBJ whole genome shotgun (WGS) entry which is preliminary data.</text>
</comment>
<feature type="region of interest" description="Disordered" evidence="2">
    <location>
        <begin position="1"/>
        <end position="34"/>
    </location>
</feature>
<sequence>GSHENFQCQPMDQNVDFSSDDQIQNPQYPDVQENSLTNDEFEAYTNANDANMNDLQFKLDNFQKNQQDFQEKFEQMHDDFQNQMRNFMQNFLDGLLFPPPGEDTEYEATMDTELPSTEDIQPLPVQEPPQESDIRQLIREQCCVEVPEEQKHSMEDMMLELVKICQEK</sequence>